<protein>
    <submittedName>
        <fullName evidence="1">Uncharacterized protein</fullName>
    </submittedName>
</protein>
<evidence type="ECO:0000313" key="1">
    <source>
        <dbReference type="EMBL" id="CTQ72681.1"/>
    </source>
</evidence>
<dbReference type="Proteomes" id="UP000053235">
    <property type="component" value="Unassembled WGS sequence"/>
</dbReference>
<accession>A0A0M7ADI4</accession>
<proteinExistence type="predicted"/>
<reference evidence="2" key="1">
    <citation type="submission" date="2015-07" db="EMBL/GenBank/DDBJ databases">
        <authorList>
            <person name="Rodrigo-Torres Lidia"/>
            <person name="Arahal R.David."/>
        </authorList>
    </citation>
    <scope>NUCLEOTIDE SEQUENCE [LARGE SCALE GENOMIC DNA]</scope>
    <source>
        <strain evidence="2">CECT 5112</strain>
    </source>
</reference>
<evidence type="ECO:0000313" key="2">
    <source>
        <dbReference type="Proteomes" id="UP000053235"/>
    </source>
</evidence>
<dbReference type="STRING" id="388408.LAX5112_03268"/>
<sequence length="55" mass="6302">MLRVKAVEEVLDLPAFLCDLIHIPNLHDQLMRREVNTRSLVFARCANGKLNKQTA</sequence>
<dbReference type="AlphaFoldDB" id="A0A0M7ADI4"/>
<keyword evidence="2" id="KW-1185">Reference proteome</keyword>
<organism evidence="1 2">
    <name type="scientific">Roseibium alexandrii</name>
    <dbReference type="NCBI Taxonomy" id="388408"/>
    <lineage>
        <taxon>Bacteria</taxon>
        <taxon>Pseudomonadati</taxon>
        <taxon>Pseudomonadota</taxon>
        <taxon>Alphaproteobacteria</taxon>
        <taxon>Hyphomicrobiales</taxon>
        <taxon>Stappiaceae</taxon>
        <taxon>Roseibium</taxon>
    </lineage>
</organism>
<name>A0A0M7ADI4_9HYPH</name>
<gene>
    <name evidence="1" type="ORF">LAX5112_03268</name>
</gene>
<dbReference type="EMBL" id="CXWD01000012">
    <property type="protein sequence ID" value="CTQ72681.1"/>
    <property type="molecule type" value="Genomic_DNA"/>
</dbReference>